<keyword evidence="1" id="KW-1133">Transmembrane helix</keyword>
<dbReference type="Proteomes" id="UP000503640">
    <property type="component" value="Unassembled WGS sequence"/>
</dbReference>
<dbReference type="EMBL" id="BJTG01000009">
    <property type="protein sequence ID" value="GEJ58827.1"/>
    <property type="molecule type" value="Genomic_DNA"/>
</dbReference>
<keyword evidence="3" id="KW-1185">Reference proteome</keyword>
<proteinExistence type="predicted"/>
<evidence type="ECO:0000256" key="1">
    <source>
        <dbReference type="SAM" id="Phobius"/>
    </source>
</evidence>
<comment type="caution">
    <text evidence="2">The sequence shown here is derived from an EMBL/GenBank/DDBJ whole genome shotgun (WGS) entry which is preliminary data.</text>
</comment>
<reference evidence="3" key="1">
    <citation type="journal article" date="2020" name="Appl. Environ. Microbiol.">
        <title>Diazotrophic Anaeromyxobacter Isolates from Soils.</title>
        <authorList>
            <person name="Masuda Y."/>
            <person name="Yamanaka H."/>
            <person name="Xu Z.X."/>
            <person name="Shiratori Y."/>
            <person name="Aono T."/>
            <person name="Amachi S."/>
            <person name="Senoo K."/>
            <person name="Itoh H."/>
        </authorList>
    </citation>
    <scope>NUCLEOTIDE SEQUENCE [LARGE SCALE GENOMIC DNA]</scope>
    <source>
        <strain evidence="3">R267</strain>
    </source>
</reference>
<keyword evidence="1" id="KW-0472">Membrane</keyword>
<accession>A0A7I9VSC9</accession>
<keyword evidence="1" id="KW-0812">Transmembrane</keyword>
<name>A0A7I9VSC9_9BACT</name>
<feature type="transmembrane region" description="Helical" evidence="1">
    <location>
        <begin position="16"/>
        <end position="39"/>
    </location>
</feature>
<dbReference type="RefSeq" id="WP_176067752.1">
    <property type="nucleotide sequence ID" value="NZ_BJTG01000009.1"/>
</dbReference>
<evidence type="ECO:0000313" key="3">
    <source>
        <dbReference type="Proteomes" id="UP000503640"/>
    </source>
</evidence>
<dbReference type="AlphaFoldDB" id="A0A7I9VSC9"/>
<gene>
    <name evidence="2" type="ORF">AMYX_35680</name>
</gene>
<evidence type="ECO:0000313" key="2">
    <source>
        <dbReference type="EMBL" id="GEJ58827.1"/>
    </source>
</evidence>
<organism evidence="2 3">
    <name type="scientific">Anaeromyxobacter diazotrophicus</name>
    <dbReference type="NCBI Taxonomy" id="2590199"/>
    <lineage>
        <taxon>Bacteria</taxon>
        <taxon>Pseudomonadati</taxon>
        <taxon>Myxococcota</taxon>
        <taxon>Myxococcia</taxon>
        <taxon>Myxococcales</taxon>
        <taxon>Cystobacterineae</taxon>
        <taxon>Anaeromyxobacteraceae</taxon>
        <taxon>Anaeromyxobacter</taxon>
    </lineage>
</organism>
<protein>
    <submittedName>
        <fullName evidence="2">Uncharacterized protein</fullName>
    </submittedName>
</protein>
<sequence length="307" mass="31524">MTAAPPAGAARPAARAVAALFAAGVAALSLYGLGFLAALPGRLPSPSDWRALEVRLARDARPGDAVALAPWWAERARAVAPAGLPVLAFPRLEGEDLPGVRRVWLVSLPGAPGGAGQVEQDLARRGVRAEAERLGGLALARFDLAAPVLPLFRLSERLDGASASFGGRACLREPGGGWRCAGRGGPRARAEVREVDLLPRACLVVEPPPAGGPLTLSFPAVPLGRTLRIFAGAVGEPALEGDPPVEVKVALDGREAAVARERGGDPGWHPADLDTAAEAGRTAALTVTVRAARGGARPLCLEAYALP</sequence>